<organism evidence="3 4">
    <name type="scientific">Colletotrichum orbiculare (strain 104-T / ATCC 96160 / CBS 514.97 / LARS 414 / MAFF 240422)</name>
    <name type="common">Cucumber anthracnose fungus</name>
    <name type="synonym">Colletotrichum lagenarium</name>
    <dbReference type="NCBI Taxonomy" id="1213857"/>
    <lineage>
        <taxon>Eukaryota</taxon>
        <taxon>Fungi</taxon>
        <taxon>Dikarya</taxon>
        <taxon>Ascomycota</taxon>
        <taxon>Pezizomycotina</taxon>
        <taxon>Sordariomycetes</taxon>
        <taxon>Hypocreomycetidae</taxon>
        <taxon>Glomerellales</taxon>
        <taxon>Glomerellaceae</taxon>
        <taxon>Colletotrichum</taxon>
        <taxon>Colletotrichum orbiculare species complex</taxon>
    </lineage>
</organism>
<keyword evidence="2" id="KW-0812">Transmembrane</keyword>
<proteinExistence type="predicted"/>
<reference evidence="4" key="1">
    <citation type="journal article" date="2013" name="New Phytol.">
        <title>Comparative genomic and transcriptomic analyses reveal the hemibiotrophic stage shift of Colletotrichum fungi.</title>
        <authorList>
            <person name="Gan P."/>
            <person name="Ikeda K."/>
            <person name="Irieda H."/>
            <person name="Narusaka M."/>
            <person name="O'Connell R.J."/>
            <person name="Narusaka Y."/>
            <person name="Takano Y."/>
            <person name="Kubo Y."/>
            <person name="Shirasu K."/>
        </authorList>
    </citation>
    <scope>NUCLEOTIDE SEQUENCE [LARGE SCALE GENOMIC DNA]</scope>
    <source>
        <strain evidence="4">104-T / ATCC 96160 / CBS 514.97 / LARS 414 / MAFF 240422</strain>
    </source>
</reference>
<gene>
    <name evidence="3" type="ORF">Cob_v008055</name>
</gene>
<keyword evidence="2" id="KW-0472">Membrane</keyword>
<keyword evidence="4" id="KW-1185">Reference proteome</keyword>
<reference evidence="4" key="2">
    <citation type="journal article" date="2019" name="Mol. Plant Microbe Interact.">
        <title>Genome sequence resources for four phytopathogenic fungi from the Colletotrichum orbiculare species complex.</title>
        <authorList>
            <person name="Gan P."/>
            <person name="Tsushima A."/>
            <person name="Narusaka M."/>
            <person name="Narusaka Y."/>
            <person name="Takano Y."/>
            <person name="Kubo Y."/>
            <person name="Shirasu K."/>
        </authorList>
    </citation>
    <scope>GENOME REANNOTATION</scope>
    <source>
        <strain evidence="4">104-T / ATCC 96160 / CBS 514.97 / LARS 414 / MAFF 240422</strain>
    </source>
</reference>
<evidence type="ECO:0000313" key="3">
    <source>
        <dbReference type="EMBL" id="TDZ18967.1"/>
    </source>
</evidence>
<evidence type="ECO:0000313" key="4">
    <source>
        <dbReference type="Proteomes" id="UP000014480"/>
    </source>
</evidence>
<protein>
    <submittedName>
        <fullName evidence="3">Uncharacterized protein</fullName>
    </submittedName>
</protein>
<feature type="compositionally biased region" description="Basic and acidic residues" evidence="1">
    <location>
        <begin position="124"/>
        <end position="133"/>
    </location>
</feature>
<name>A0A484FPS8_COLOR</name>
<feature type="compositionally biased region" description="Basic residues" evidence="1">
    <location>
        <begin position="140"/>
        <end position="149"/>
    </location>
</feature>
<evidence type="ECO:0000256" key="2">
    <source>
        <dbReference type="SAM" id="Phobius"/>
    </source>
</evidence>
<accession>A0A484FPS8</accession>
<sequence length="149" mass="16915">MAETLTSAICPHRYIYPTGFSRFCPSTQYPRVLISKHIPSQLKMVVTTIVAVSLLLTTIPVGSMLYSIYGDANSSPPPSPSWGYFYENSLEQRQSLSYDSVLRKKRRQQVKQYLQRCEREDALSESAAEEKASNLEQSSKRSRSSVHFV</sequence>
<comment type="caution">
    <text evidence="3">The sequence shown here is derived from an EMBL/GenBank/DDBJ whole genome shotgun (WGS) entry which is preliminary data.</text>
</comment>
<keyword evidence="2" id="KW-1133">Transmembrane helix</keyword>
<evidence type="ECO:0000256" key="1">
    <source>
        <dbReference type="SAM" id="MobiDB-lite"/>
    </source>
</evidence>
<feature type="region of interest" description="Disordered" evidence="1">
    <location>
        <begin position="124"/>
        <end position="149"/>
    </location>
</feature>
<dbReference type="Proteomes" id="UP000014480">
    <property type="component" value="Unassembled WGS sequence"/>
</dbReference>
<feature type="transmembrane region" description="Helical" evidence="2">
    <location>
        <begin position="45"/>
        <end position="69"/>
    </location>
</feature>
<dbReference type="AlphaFoldDB" id="A0A484FPS8"/>
<dbReference type="EMBL" id="AMCV02000022">
    <property type="protein sequence ID" value="TDZ18967.1"/>
    <property type="molecule type" value="Genomic_DNA"/>
</dbReference>